<comment type="caution">
    <text evidence="1">The sequence shown here is derived from an EMBL/GenBank/DDBJ whole genome shotgun (WGS) entry which is preliminary data.</text>
</comment>
<accession>A0A1E2V6K8</accession>
<dbReference type="RefSeq" id="WP_068997002.1">
    <property type="nucleotide sequence ID" value="NZ_MDTQ01000001.1"/>
</dbReference>
<evidence type="ECO:0008006" key="3">
    <source>
        <dbReference type="Google" id="ProtNLM"/>
    </source>
</evidence>
<dbReference type="STRING" id="197479.BFW38_02705"/>
<name>A0A1E2V6K8_9GAMM</name>
<dbReference type="InterPro" id="IPR021830">
    <property type="entry name" value="DUF3422"/>
</dbReference>
<gene>
    <name evidence="1" type="ORF">BFW38_02705</name>
</gene>
<dbReference type="EMBL" id="MDTQ01000001">
    <property type="protein sequence ID" value="ODC02617.1"/>
    <property type="molecule type" value="Genomic_DNA"/>
</dbReference>
<dbReference type="AlphaFoldDB" id="A0A1E2V6K8"/>
<sequence>MTHITQLLDIHPLREMLYNELHSRPFQVIPSPARITHLALQVNEQQKAEQFRHLQKLHELLGYEIPEQVTHCYEKTFDHFRIRWEQHLEFTTYTLIHLSPEPADDPFRQTALADLPSAWLAALPGALVAGFHMAIEDAREVEEPEPTEVKPWFEQMRLIGSNSLDGAARIWTSFQLHRDGLGRLLVYNKQLSDSQLGRLVQRLVEIETYRLMALLALPDARRISPLLGDMDDQLNRLTDTLAHQQHCQAVDERALLAELTQMAARVEAFRAQTTFRFTATRAYAEMIETRLQALREDEVSGHLTINEFLSRRLLPAVSTCQAVSERLEDISRRVDRASDMMRTRVDMAIQQQNRELLGAMNQRSKIQLMMQHTVEGLSVAAISYYLVGLGKYLLEALYGTGWHFNKSLAMGILVPLVLVSVWCVTRHIHHRFHALAHDECDDDFDRQARPHKRE</sequence>
<keyword evidence="2" id="KW-1185">Reference proteome</keyword>
<reference evidence="1 2" key="1">
    <citation type="submission" date="2016-08" db="EMBL/GenBank/DDBJ databases">
        <authorList>
            <person name="Seilhamer J.J."/>
        </authorList>
    </citation>
    <scope>NUCLEOTIDE SEQUENCE [LARGE SCALE GENOMIC DNA]</scope>
    <source>
        <strain evidence="1 2">PH27A</strain>
    </source>
</reference>
<evidence type="ECO:0000313" key="2">
    <source>
        <dbReference type="Proteomes" id="UP000094291"/>
    </source>
</evidence>
<evidence type="ECO:0000313" key="1">
    <source>
        <dbReference type="EMBL" id="ODC02617.1"/>
    </source>
</evidence>
<proteinExistence type="predicted"/>
<dbReference type="Proteomes" id="UP000094291">
    <property type="component" value="Unassembled WGS sequence"/>
</dbReference>
<dbReference type="Pfam" id="PF11902">
    <property type="entry name" value="DUF3422"/>
    <property type="match status" value="1"/>
</dbReference>
<dbReference type="OrthoDB" id="9767470at2"/>
<organism evidence="1 2">
    <name type="scientific">Terasakiispira papahanaumokuakeensis</name>
    <dbReference type="NCBI Taxonomy" id="197479"/>
    <lineage>
        <taxon>Bacteria</taxon>
        <taxon>Pseudomonadati</taxon>
        <taxon>Pseudomonadota</taxon>
        <taxon>Gammaproteobacteria</taxon>
        <taxon>Oceanospirillales</taxon>
        <taxon>Terasakiispira</taxon>
    </lineage>
</organism>
<protein>
    <recommendedName>
        <fullName evidence="3">DUF3422 domain-containing protein</fullName>
    </recommendedName>
</protein>